<dbReference type="RefSeq" id="WP_322465892.1">
    <property type="nucleotide sequence ID" value="NZ_JAXOJX010000020.1"/>
</dbReference>
<dbReference type="Gene3D" id="1.25.40.10">
    <property type="entry name" value="Tetratricopeptide repeat domain"/>
    <property type="match status" value="1"/>
</dbReference>
<evidence type="ECO:0000256" key="1">
    <source>
        <dbReference type="SAM" id="MobiDB-lite"/>
    </source>
</evidence>
<feature type="region of interest" description="Disordered" evidence="1">
    <location>
        <begin position="271"/>
        <end position="291"/>
    </location>
</feature>
<comment type="caution">
    <text evidence="3">The sequence shown here is derived from an EMBL/GenBank/DDBJ whole genome shotgun (WGS) entry which is preliminary data.</text>
</comment>
<keyword evidence="4" id="KW-1185">Reference proteome</keyword>
<protein>
    <submittedName>
        <fullName evidence="3">Transcriptional regulator</fullName>
    </submittedName>
</protein>
<evidence type="ECO:0000313" key="3">
    <source>
        <dbReference type="EMBL" id="MDZ5457621.1"/>
    </source>
</evidence>
<name>A0ABU5IER7_9BURK</name>
<dbReference type="InterPro" id="IPR051677">
    <property type="entry name" value="AfsR-DnrI-RedD_regulator"/>
</dbReference>
<dbReference type="Proteomes" id="UP001293718">
    <property type="component" value="Unassembled WGS sequence"/>
</dbReference>
<organism evidence="3 4">
    <name type="scientific">Azohydromonas lata</name>
    <dbReference type="NCBI Taxonomy" id="45677"/>
    <lineage>
        <taxon>Bacteria</taxon>
        <taxon>Pseudomonadati</taxon>
        <taxon>Pseudomonadota</taxon>
        <taxon>Betaproteobacteria</taxon>
        <taxon>Burkholderiales</taxon>
        <taxon>Sphaerotilaceae</taxon>
        <taxon>Azohydromonas</taxon>
    </lineage>
</organism>
<dbReference type="InterPro" id="IPR005158">
    <property type="entry name" value="BTAD"/>
</dbReference>
<sequence>MPRAAAVDGGVAMGDEAQAASRLDGGSAPLRLRLLGALVLWRGGEPVALPRSRKVRALVAYLAMSGRAVSRGHLRELLWDTPNDPRGELRWCLSKARALLDEAGHARLLAEGDALRLDLRGAQVDALELHAAVQAGLEGCSPAQLRALAALLDGGEFLEGLDIPRCAAWSAWLLGQRRRFRAAHAALLERLALGAEPGSGEALGRLEQWLHVAPFDRRAHEALLDALARGGRLREGEEHLAATARMFEAEAQDWASLGHAWRAAKARHAVPAAAGGPPPQPARRVVAPAGPEDEGCGMAATGAVALHEARPGRASIAVMPFADFSAGAPAGADVGGGWADGLVHDVTTRLAKLRSLFVIASATTFALGRRGMDMEQAARALDVDYTVSGSVRREGARIAVNAQLVETRTARVAWAELFAAQLGDTLGVLEELGNRIVASVASQVEAVERQRAILKAPQSLNAWEALHRGLWHMVRFDHAHNAQARHFFETAVRLDPGFARPWAGLSFTHFQDAFLGWDERAAATERAYRAASQALMADDRDPAAHWALGRALWLRAQVAPALAALDASVELSPNFALGHYTQAFVQAQSADPVAALRASDLARSLSPYDPMLFAMLATRALALMRLGRHEEAADWASRAAARPNAHVHIQAIAAHCLALAGRQAEAVALVAALHRQWPGYSVERFLAAFLMEAEAAATLRRVAADIGLA</sequence>
<dbReference type="SMART" id="SM01043">
    <property type="entry name" value="BTAD"/>
    <property type="match status" value="1"/>
</dbReference>
<dbReference type="SUPFAM" id="SSF48452">
    <property type="entry name" value="TPR-like"/>
    <property type="match status" value="1"/>
</dbReference>
<proteinExistence type="predicted"/>
<gene>
    <name evidence="3" type="ORF">SM757_13660</name>
</gene>
<dbReference type="InterPro" id="IPR036388">
    <property type="entry name" value="WH-like_DNA-bd_sf"/>
</dbReference>
<reference evidence="3 4" key="1">
    <citation type="submission" date="2023-11" db="EMBL/GenBank/DDBJ databases">
        <title>Draft genome of Azohydromonas lata strain H1 (DSM1123), a polyhydroxyalkanoate producer.</title>
        <authorList>
            <person name="Traversa D."/>
            <person name="D'Addabbo P."/>
            <person name="Pazzani C."/>
            <person name="Manzari C."/>
            <person name="Chiara M."/>
            <person name="Scrascia M."/>
        </authorList>
    </citation>
    <scope>NUCLEOTIDE SEQUENCE [LARGE SCALE GENOMIC DNA]</scope>
    <source>
        <strain evidence="3 4">H1</strain>
    </source>
</reference>
<accession>A0ABU5IER7</accession>
<dbReference type="Gene3D" id="1.10.10.10">
    <property type="entry name" value="Winged helix-like DNA-binding domain superfamily/Winged helix DNA-binding domain"/>
    <property type="match status" value="1"/>
</dbReference>
<dbReference type="EMBL" id="JAXOJX010000020">
    <property type="protein sequence ID" value="MDZ5457621.1"/>
    <property type="molecule type" value="Genomic_DNA"/>
</dbReference>
<dbReference type="InterPro" id="IPR011990">
    <property type="entry name" value="TPR-like_helical_dom_sf"/>
</dbReference>
<feature type="domain" description="Bacterial transcriptional activator" evidence="2">
    <location>
        <begin position="124"/>
        <end position="262"/>
    </location>
</feature>
<evidence type="ECO:0000259" key="2">
    <source>
        <dbReference type="SMART" id="SM01043"/>
    </source>
</evidence>
<evidence type="ECO:0000313" key="4">
    <source>
        <dbReference type="Proteomes" id="UP001293718"/>
    </source>
</evidence>
<dbReference type="PANTHER" id="PTHR35807">
    <property type="entry name" value="TRANSCRIPTIONAL REGULATOR REDD-RELATED"/>
    <property type="match status" value="1"/>
</dbReference>